<dbReference type="Proteomes" id="UP000266861">
    <property type="component" value="Unassembled WGS sequence"/>
</dbReference>
<name>A0A397I3I5_9GLOM</name>
<dbReference type="OrthoDB" id="10591557at2759"/>
<gene>
    <name evidence="1" type="ORF">Glove_279g58</name>
</gene>
<reference evidence="1 2" key="1">
    <citation type="submission" date="2018-08" db="EMBL/GenBank/DDBJ databases">
        <title>Genome and evolution of the arbuscular mycorrhizal fungus Diversispora epigaea (formerly Glomus versiforme) and its bacterial endosymbionts.</title>
        <authorList>
            <person name="Sun X."/>
            <person name="Fei Z."/>
            <person name="Harrison M."/>
        </authorList>
    </citation>
    <scope>NUCLEOTIDE SEQUENCE [LARGE SCALE GENOMIC DNA]</scope>
    <source>
        <strain evidence="1 2">IT104</strain>
    </source>
</reference>
<proteinExistence type="predicted"/>
<organism evidence="1 2">
    <name type="scientific">Diversispora epigaea</name>
    <dbReference type="NCBI Taxonomy" id="1348612"/>
    <lineage>
        <taxon>Eukaryota</taxon>
        <taxon>Fungi</taxon>
        <taxon>Fungi incertae sedis</taxon>
        <taxon>Mucoromycota</taxon>
        <taxon>Glomeromycotina</taxon>
        <taxon>Glomeromycetes</taxon>
        <taxon>Diversisporales</taxon>
        <taxon>Diversisporaceae</taxon>
        <taxon>Diversispora</taxon>
    </lineage>
</organism>
<dbReference type="EMBL" id="PQFF01000256">
    <property type="protein sequence ID" value="RHZ69722.1"/>
    <property type="molecule type" value="Genomic_DNA"/>
</dbReference>
<protein>
    <submittedName>
        <fullName evidence="1">Uncharacterized protein</fullName>
    </submittedName>
</protein>
<evidence type="ECO:0000313" key="2">
    <source>
        <dbReference type="Proteomes" id="UP000266861"/>
    </source>
</evidence>
<dbReference type="AlphaFoldDB" id="A0A397I3I5"/>
<accession>A0A397I3I5</accession>
<sequence length="142" mass="16250">MQPGYLTHPQVIQVKAIQVGSLPPLSPIQTQILTTINADIKDLKRDNLAIKMILQECKMKQNEEVKSEVKGKHLYKVTDPNILVKLKLSGSNLQPYLTREEKEKNILPRKCIMSCSKKIDLSPSTLAKFYQHQKSPHFEKEN</sequence>
<comment type="caution">
    <text evidence="1">The sequence shown here is derived from an EMBL/GenBank/DDBJ whole genome shotgun (WGS) entry which is preliminary data.</text>
</comment>
<evidence type="ECO:0000313" key="1">
    <source>
        <dbReference type="EMBL" id="RHZ69722.1"/>
    </source>
</evidence>
<keyword evidence="2" id="KW-1185">Reference proteome</keyword>